<protein>
    <submittedName>
        <fullName evidence="1">Uncharacterized protein</fullName>
    </submittedName>
</protein>
<gene>
    <name evidence="1" type="ORF">RCL2_000956800</name>
</gene>
<accession>A0A8H3QKD7</accession>
<reference evidence="1" key="1">
    <citation type="submission" date="2019-10" db="EMBL/GenBank/DDBJ databases">
        <title>Conservation and host-specific expression of non-tandemly repeated heterogenous ribosome RNA gene in arbuscular mycorrhizal fungi.</title>
        <authorList>
            <person name="Maeda T."/>
            <person name="Kobayashi Y."/>
            <person name="Nakagawa T."/>
            <person name="Ezawa T."/>
            <person name="Yamaguchi K."/>
            <person name="Bino T."/>
            <person name="Nishimoto Y."/>
            <person name="Shigenobu S."/>
            <person name="Kawaguchi M."/>
        </authorList>
    </citation>
    <scope>NUCLEOTIDE SEQUENCE</scope>
    <source>
        <strain evidence="1">HR1</strain>
    </source>
</reference>
<dbReference type="Proteomes" id="UP000615446">
    <property type="component" value="Unassembled WGS sequence"/>
</dbReference>
<comment type="caution">
    <text evidence="1">The sequence shown here is derived from an EMBL/GenBank/DDBJ whole genome shotgun (WGS) entry which is preliminary data.</text>
</comment>
<organism evidence="1 2">
    <name type="scientific">Rhizophagus clarus</name>
    <dbReference type="NCBI Taxonomy" id="94130"/>
    <lineage>
        <taxon>Eukaryota</taxon>
        <taxon>Fungi</taxon>
        <taxon>Fungi incertae sedis</taxon>
        <taxon>Mucoromycota</taxon>
        <taxon>Glomeromycotina</taxon>
        <taxon>Glomeromycetes</taxon>
        <taxon>Glomerales</taxon>
        <taxon>Glomeraceae</taxon>
        <taxon>Rhizophagus</taxon>
    </lineage>
</organism>
<dbReference type="AlphaFoldDB" id="A0A8H3QKD7"/>
<evidence type="ECO:0000313" key="1">
    <source>
        <dbReference type="EMBL" id="GES82357.1"/>
    </source>
</evidence>
<evidence type="ECO:0000313" key="2">
    <source>
        <dbReference type="Proteomes" id="UP000615446"/>
    </source>
</evidence>
<sequence>MFALRMYPRHHFVLISITSQLQLYHPSAIIALIATKLLRYMKIRDEDFFQLYKEDGRNIVRHWLPYHHISQKVTEIFSQESWLFIDKPYYPHVPSLASWHRILPNRYPFTTVLQRPTFETPIFGCSVFRVPNSFGFGIERISTSNDCHRGNVRAKYINNILIEVWMALA</sequence>
<dbReference type="EMBL" id="BLAL01000060">
    <property type="protein sequence ID" value="GES82357.1"/>
    <property type="molecule type" value="Genomic_DNA"/>
</dbReference>
<proteinExistence type="predicted"/>
<name>A0A8H3QKD7_9GLOM</name>